<accession>A0ACC2ENE4</accession>
<sequence>MQVLIFLLLAMTVSCGRRIQNFEGGTTSKSDHLQRPQLLTKVYENEHTSAMDCSGQDNCQETIRHAYSFHEAPSGPNPEGNNVVADQERFLLLRSPPSRS</sequence>
<organism evidence="1 2">
    <name type="scientific">Diphasiastrum complanatum</name>
    <name type="common">Issler's clubmoss</name>
    <name type="synonym">Lycopodium complanatum</name>
    <dbReference type="NCBI Taxonomy" id="34168"/>
    <lineage>
        <taxon>Eukaryota</taxon>
        <taxon>Viridiplantae</taxon>
        <taxon>Streptophyta</taxon>
        <taxon>Embryophyta</taxon>
        <taxon>Tracheophyta</taxon>
        <taxon>Lycopodiopsida</taxon>
        <taxon>Lycopodiales</taxon>
        <taxon>Lycopodiaceae</taxon>
        <taxon>Lycopodioideae</taxon>
        <taxon>Diphasiastrum</taxon>
    </lineage>
</organism>
<protein>
    <submittedName>
        <fullName evidence="1">Uncharacterized protein</fullName>
    </submittedName>
</protein>
<dbReference type="Proteomes" id="UP001162992">
    <property type="component" value="Chromosome 1"/>
</dbReference>
<evidence type="ECO:0000313" key="2">
    <source>
        <dbReference type="Proteomes" id="UP001162992"/>
    </source>
</evidence>
<reference evidence="2" key="1">
    <citation type="journal article" date="2024" name="Proc. Natl. Acad. Sci. U.S.A.">
        <title>Extraordinary preservation of gene collinearity over three hundred million years revealed in homosporous lycophytes.</title>
        <authorList>
            <person name="Li C."/>
            <person name="Wickell D."/>
            <person name="Kuo L.Y."/>
            <person name="Chen X."/>
            <person name="Nie B."/>
            <person name="Liao X."/>
            <person name="Peng D."/>
            <person name="Ji J."/>
            <person name="Jenkins J."/>
            <person name="Williams M."/>
            <person name="Shu S."/>
            <person name="Plott C."/>
            <person name="Barry K."/>
            <person name="Rajasekar S."/>
            <person name="Grimwood J."/>
            <person name="Han X."/>
            <person name="Sun S."/>
            <person name="Hou Z."/>
            <person name="He W."/>
            <person name="Dai G."/>
            <person name="Sun C."/>
            <person name="Schmutz J."/>
            <person name="Leebens-Mack J.H."/>
            <person name="Li F.W."/>
            <person name="Wang L."/>
        </authorList>
    </citation>
    <scope>NUCLEOTIDE SEQUENCE [LARGE SCALE GENOMIC DNA]</scope>
    <source>
        <strain evidence="2">cv. PW_Plant_1</strain>
    </source>
</reference>
<name>A0ACC2ENE4_DIPCM</name>
<gene>
    <name evidence="1" type="ORF">O6H91_01G013800</name>
</gene>
<keyword evidence="2" id="KW-1185">Reference proteome</keyword>
<evidence type="ECO:0000313" key="1">
    <source>
        <dbReference type="EMBL" id="KAJ7567958.1"/>
    </source>
</evidence>
<proteinExistence type="predicted"/>
<dbReference type="EMBL" id="CM055092">
    <property type="protein sequence ID" value="KAJ7567958.1"/>
    <property type="molecule type" value="Genomic_DNA"/>
</dbReference>
<comment type="caution">
    <text evidence="1">The sequence shown here is derived from an EMBL/GenBank/DDBJ whole genome shotgun (WGS) entry which is preliminary data.</text>
</comment>